<proteinExistence type="predicted"/>
<gene>
    <name evidence="1" type="ORF">CQW23_16932</name>
</gene>
<dbReference type="OrthoDB" id="387562at2759"/>
<dbReference type="EMBL" id="MLFT02000007">
    <property type="protein sequence ID" value="PHT42907.1"/>
    <property type="molecule type" value="Genomic_DNA"/>
</dbReference>
<dbReference type="Proteomes" id="UP000224567">
    <property type="component" value="Unassembled WGS sequence"/>
</dbReference>
<reference evidence="1 2" key="1">
    <citation type="journal article" date="2017" name="Genome Biol.">
        <title>New reference genome sequences of hot pepper reveal the massive evolution of plant disease-resistance genes by retroduplication.</title>
        <authorList>
            <person name="Kim S."/>
            <person name="Park J."/>
            <person name="Yeom S.I."/>
            <person name="Kim Y.M."/>
            <person name="Seo E."/>
            <person name="Kim K.T."/>
            <person name="Kim M.S."/>
            <person name="Lee J.M."/>
            <person name="Cheong K."/>
            <person name="Shin H.S."/>
            <person name="Kim S.B."/>
            <person name="Han K."/>
            <person name="Lee J."/>
            <person name="Park M."/>
            <person name="Lee H.A."/>
            <person name="Lee H.Y."/>
            <person name="Lee Y."/>
            <person name="Oh S."/>
            <person name="Lee J.H."/>
            <person name="Choi E."/>
            <person name="Choi E."/>
            <person name="Lee S.E."/>
            <person name="Jeon J."/>
            <person name="Kim H."/>
            <person name="Choi G."/>
            <person name="Song H."/>
            <person name="Lee J."/>
            <person name="Lee S.C."/>
            <person name="Kwon J.K."/>
            <person name="Lee H.Y."/>
            <person name="Koo N."/>
            <person name="Hong Y."/>
            <person name="Kim R.W."/>
            <person name="Kang W.H."/>
            <person name="Huh J.H."/>
            <person name="Kang B.C."/>
            <person name="Yang T.J."/>
            <person name="Lee Y.H."/>
            <person name="Bennetzen J.L."/>
            <person name="Choi D."/>
        </authorList>
    </citation>
    <scope>NUCLEOTIDE SEQUENCE [LARGE SCALE GENOMIC DNA]</scope>
    <source>
        <strain evidence="2">cv. PBC81</strain>
    </source>
</reference>
<comment type="caution">
    <text evidence="1">The sequence shown here is derived from an EMBL/GenBank/DDBJ whole genome shotgun (WGS) entry which is preliminary data.</text>
</comment>
<keyword evidence="2" id="KW-1185">Reference proteome</keyword>
<protein>
    <submittedName>
        <fullName evidence="1">Uncharacterized protein</fullName>
    </submittedName>
</protein>
<dbReference type="AlphaFoldDB" id="A0A2G2WCF6"/>
<evidence type="ECO:0000313" key="1">
    <source>
        <dbReference type="EMBL" id="PHT42907.1"/>
    </source>
</evidence>
<name>A0A2G2WCF6_CAPBA</name>
<organism evidence="1 2">
    <name type="scientific">Capsicum baccatum</name>
    <name type="common">Peruvian pepper</name>
    <dbReference type="NCBI Taxonomy" id="33114"/>
    <lineage>
        <taxon>Eukaryota</taxon>
        <taxon>Viridiplantae</taxon>
        <taxon>Streptophyta</taxon>
        <taxon>Embryophyta</taxon>
        <taxon>Tracheophyta</taxon>
        <taxon>Spermatophyta</taxon>
        <taxon>Magnoliopsida</taxon>
        <taxon>eudicotyledons</taxon>
        <taxon>Gunneridae</taxon>
        <taxon>Pentapetalae</taxon>
        <taxon>asterids</taxon>
        <taxon>lamiids</taxon>
        <taxon>Solanales</taxon>
        <taxon>Solanaceae</taxon>
        <taxon>Solanoideae</taxon>
        <taxon>Capsiceae</taxon>
        <taxon>Capsicum</taxon>
    </lineage>
</organism>
<sequence length="149" mass="16678">MNFEYSEMDFVDLGANFIDSGANFVDMGAGFVGLKMGSGDLGMNFVDLEMNFMDSGANFMDSGAGFVFLKVGSRDLGMNFIDLEMDFVRDERYVIWMVPENRRTQEMDLEWSPVSSWTGSIDSYGQGMGSYALLIMCSKDVLPAYFNTE</sequence>
<evidence type="ECO:0000313" key="2">
    <source>
        <dbReference type="Proteomes" id="UP000224567"/>
    </source>
</evidence>
<accession>A0A2G2WCF6</accession>
<reference evidence="2" key="2">
    <citation type="journal article" date="2017" name="J. Anim. Genet.">
        <title>Multiple reference genome sequences of hot pepper reveal the massive evolution of plant disease resistance genes by retroduplication.</title>
        <authorList>
            <person name="Kim S."/>
            <person name="Park J."/>
            <person name="Yeom S.-I."/>
            <person name="Kim Y.-M."/>
            <person name="Seo E."/>
            <person name="Kim K.-T."/>
            <person name="Kim M.-S."/>
            <person name="Lee J.M."/>
            <person name="Cheong K."/>
            <person name="Shin H.-S."/>
            <person name="Kim S.-B."/>
            <person name="Han K."/>
            <person name="Lee J."/>
            <person name="Park M."/>
            <person name="Lee H.-A."/>
            <person name="Lee H.-Y."/>
            <person name="Lee Y."/>
            <person name="Oh S."/>
            <person name="Lee J.H."/>
            <person name="Choi E."/>
            <person name="Choi E."/>
            <person name="Lee S.E."/>
            <person name="Jeon J."/>
            <person name="Kim H."/>
            <person name="Choi G."/>
            <person name="Song H."/>
            <person name="Lee J."/>
            <person name="Lee S.-C."/>
            <person name="Kwon J.-K."/>
            <person name="Lee H.-Y."/>
            <person name="Koo N."/>
            <person name="Hong Y."/>
            <person name="Kim R.W."/>
            <person name="Kang W.-H."/>
            <person name="Huh J.H."/>
            <person name="Kang B.-C."/>
            <person name="Yang T.-J."/>
            <person name="Lee Y.-H."/>
            <person name="Bennetzen J.L."/>
            <person name="Choi D."/>
        </authorList>
    </citation>
    <scope>NUCLEOTIDE SEQUENCE [LARGE SCALE GENOMIC DNA]</scope>
    <source>
        <strain evidence="2">cv. PBC81</strain>
    </source>
</reference>